<reference evidence="1" key="1">
    <citation type="submission" date="2022-06" db="EMBL/GenBank/DDBJ databases">
        <title>Uncovering the hologenomic basis of an extraordinary plant invasion.</title>
        <authorList>
            <person name="Bieker V.C."/>
            <person name="Martin M.D."/>
            <person name="Gilbert T."/>
            <person name="Hodgins K."/>
            <person name="Battlay P."/>
            <person name="Petersen B."/>
            <person name="Wilson J."/>
        </authorList>
    </citation>
    <scope>NUCLEOTIDE SEQUENCE</scope>
    <source>
        <strain evidence="1">AA19_3_7</strain>
        <tissue evidence="1">Leaf</tissue>
    </source>
</reference>
<name>A0AAD5C2R8_AMBAR</name>
<evidence type="ECO:0000313" key="2">
    <source>
        <dbReference type="Proteomes" id="UP001206925"/>
    </source>
</evidence>
<evidence type="ECO:0000313" key="1">
    <source>
        <dbReference type="EMBL" id="KAI7734313.1"/>
    </source>
</evidence>
<feature type="non-terminal residue" evidence="1">
    <location>
        <position position="1"/>
    </location>
</feature>
<dbReference type="Proteomes" id="UP001206925">
    <property type="component" value="Unassembled WGS sequence"/>
</dbReference>
<protein>
    <submittedName>
        <fullName evidence="1">Uncharacterized protein</fullName>
    </submittedName>
</protein>
<comment type="caution">
    <text evidence="1">The sequence shown here is derived from an EMBL/GenBank/DDBJ whole genome shotgun (WGS) entry which is preliminary data.</text>
</comment>
<keyword evidence="2" id="KW-1185">Reference proteome</keyword>
<dbReference type="EMBL" id="JAMZMK010009763">
    <property type="protein sequence ID" value="KAI7734313.1"/>
    <property type="molecule type" value="Genomic_DNA"/>
</dbReference>
<proteinExistence type="predicted"/>
<sequence length="125" mass="14071">EDGTVCFLATLKVEPPVTTTISVCRSVTKLATGAPSSFECSEAFNKNTWRNLKNFWRELKCCFHRRHCVMHEIYSLALGFIFRSGCESSSIEGLPSMLKTTESIKILGALWVEHRSKLGNLEWVG</sequence>
<accession>A0AAD5C2R8</accession>
<dbReference type="AlphaFoldDB" id="A0AAD5C2R8"/>
<organism evidence="1 2">
    <name type="scientific">Ambrosia artemisiifolia</name>
    <name type="common">Common ragweed</name>
    <dbReference type="NCBI Taxonomy" id="4212"/>
    <lineage>
        <taxon>Eukaryota</taxon>
        <taxon>Viridiplantae</taxon>
        <taxon>Streptophyta</taxon>
        <taxon>Embryophyta</taxon>
        <taxon>Tracheophyta</taxon>
        <taxon>Spermatophyta</taxon>
        <taxon>Magnoliopsida</taxon>
        <taxon>eudicotyledons</taxon>
        <taxon>Gunneridae</taxon>
        <taxon>Pentapetalae</taxon>
        <taxon>asterids</taxon>
        <taxon>campanulids</taxon>
        <taxon>Asterales</taxon>
        <taxon>Asteraceae</taxon>
        <taxon>Asteroideae</taxon>
        <taxon>Heliantheae alliance</taxon>
        <taxon>Heliantheae</taxon>
        <taxon>Ambrosia</taxon>
    </lineage>
</organism>
<feature type="non-terminal residue" evidence="1">
    <location>
        <position position="125"/>
    </location>
</feature>
<gene>
    <name evidence="1" type="ORF">M8C21_006594</name>
</gene>